<dbReference type="SUPFAM" id="SSF46689">
    <property type="entry name" value="Homeodomain-like"/>
    <property type="match status" value="1"/>
</dbReference>
<dbReference type="GO" id="GO:0005634">
    <property type="term" value="C:nucleus"/>
    <property type="evidence" value="ECO:0007669"/>
    <property type="project" value="UniProtKB-SubCell"/>
</dbReference>
<dbReference type="CDD" id="cd00167">
    <property type="entry name" value="SANT"/>
    <property type="match status" value="1"/>
</dbReference>
<dbReference type="Gene3D" id="1.20.58.1880">
    <property type="match status" value="1"/>
</dbReference>
<evidence type="ECO:0000256" key="1">
    <source>
        <dbReference type="ARBA" id="ARBA00004123"/>
    </source>
</evidence>
<evidence type="ECO:0000313" key="3">
    <source>
        <dbReference type="Proteomes" id="UP001187531"/>
    </source>
</evidence>
<proteinExistence type="predicted"/>
<dbReference type="Proteomes" id="UP001187531">
    <property type="component" value="Unassembled WGS sequence"/>
</dbReference>
<evidence type="ECO:0000313" key="2">
    <source>
        <dbReference type="EMBL" id="KAK2719922.1"/>
    </source>
</evidence>
<accession>A0AA88L7M0</accession>
<organism evidence="2 3">
    <name type="scientific">Artemia franciscana</name>
    <name type="common">Brine shrimp</name>
    <name type="synonym">Artemia sanfranciscana</name>
    <dbReference type="NCBI Taxonomy" id="6661"/>
    <lineage>
        <taxon>Eukaryota</taxon>
        <taxon>Metazoa</taxon>
        <taxon>Ecdysozoa</taxon>
        <taxon>Arthropoda</taxon>
        <taxon>Crustacea</taxon>
        <taxon>Branchiopoda</taxon>
        <taxon>Anostraca</taxon>
        <taxon>Artemiidae</taxon>
        <taxon>Artemia</taxon>
    </lineage>
</organism>
<keyword evidence="3" id="KW-1185">Reference proteome</keyword>
<name>A0AA88L7M0_ARTSF</name>
<dbReference type="InterPro" id="IPR009057">
    <property type="entry name" value="Homeodomain-like_sf"/>
</dbReference>
<dbReference type="EMBL" id="JAVRJZ010000008">
    <property type="protein sequence ID" value="KAK2719922.1"/>
    <property type="molecule type" value="Genomic_DNA"/>
</dbReference>
<evidence type="ECO:0008006" key="4">
    <source>
        <dbReference type="Google" id="ProtNLM"/>
    </source>
</evidence>
<sequence length="121" mass="13594">MHLHPSTNPESQTNVRWTEDEINMLHDAVSKFGKDLELISGRIRERATAQSKAIMRKKQFEASGLSQNVPQKSIPLVGHTVPHQPTNNQRNVTLNMLNASEGDVDVDDMKFETVESEVITT</sequence>
<protein>
    <recommendedName>
        <fullName evidence="4">Chromatin complexes subunit BAP18</fullName>
    </recommendedName>
</protein>
<comment type="subcellular location">
    <subcellularLocation>
        <location evidence="1">Nucleus</location>
    </subcellularLocation>
</comment>
<gene>
    <name evidence="2" type="ORF">QYM36_005412</name>
</gene>
<comment type="caution">
    <text evidence="2">The sequence shown here is derived from an EMBL/GenBank/DDBJ whole genome shotgun (WGS) entry which is preliminary data.</text>
</comment>
<dbReference type="InterPro" id="IPR001005">
    <property type="entry name" value="SANT/Myb"/>
</dbReference>
<reference evidence="2" key="1">
    <citation type="submission" date="2023-07" db="EMBL/GenBank/DDBJ databases">
        <title>Chromosome-level genome assembly of Artemia franciscana.</title>
        <authorList>
            <person name="Jo E."/>
        </authorList>
    </citation>
    <scope>NUCLEOTIDE SEQUENCE</scope>
    <source>
        <tissue evidence="2">Whole body</tissue>
    </source>
</reference>
<dbReference type="AlphaFoldDB" id="A0AA88L7M0"/>